<evidence type="ECO:0000313" key="2">
    <source>
        <dbReference type="EMBL" id="CEK69255.1"/>
    </source>
</evidence>
<feature type="chain" id="PRO_5002127030" description="Secreted protein" evidence="1">
    <location>
        <begin position="17"/>
        <end position="82"/>
    </location>
</feature>
<evidence type="ECO:0008006" key="3">
    <source>
        <dbReference type="Google" id="ProtNLM"/>
    </source>
</evidence>
<keyword evidence="1" id="KW-0732">Signal</keyword>
<name>A0A0B6ZNF7_9EUPU</name>
<dbReference type="AlphaFoldDB" id="A0A0B6ZNF7"/>
<feature type="non-terminal residue" evidence="2">
    <location>
        <position position="82"/>
    </location>
</feature>
<evidence type="ECO:0000256" key="1">
    <source>
        <dbReference type="SAM" id="SignalP"/>
    </source>
</evidence>
<proteinExistence type="predicted"/>
<accession>A0A0B6ZNF7</accession>
<protein>
    <recommendedName>
        <fullName evidence="3">Secreted protein</fullName>
    </recommendedName>
</protein>
<dbReference type="EMBL" id="HACG01022390">
    <property type="protein sequence ID" value="CEK69255.1"/>
    <property type="molecule type" value="Transcribed_RNA"/>
</dbReference>
<reference evidence="2" key="1">
    <citation type="submission" date="2014-12" db="EMBL/GenBank/DDBJ databases">
        <title>Insight into the proteome of Arion vulgaris.</title>
        <authorList>
            <person name="Aradska J."/>
            <person name="Bulat T."/>
            <person name="Smidak R."/>
            <person name="Sarate P."/>
            <person name="Gangsoo J."/>
            <person name="Sialana F."/>
            <person name="Bilban M."/>
            <person name="Lubec G."/>
        </authorList>
    </citation>
    <scope>NUCLEOTIDE SEQUENCE</scope>
    <source>
        <tissue evidence="2">Skin</tissue>
    </source>
</reference>
<gene>
    <name evidence="2" type="primary">ORF69531</name>
</gene>
<feature type="signal peptide" evidence="1">
    <location>
        <begin position="1"/>
        <end position="16"/>
    </location>
</feature>
<organism evidence="2">
    <name type="scientific">Arion vulgaris</name>
    <dbReference type="NCBI Taxonomy" id="1028688"/>
    <lineage>
        <taxon>Eukaryota</taxon>
        <taxon>Metazoa</taxon>
        <taxon>Spiralia</taxon>
        <taxon>Lophotrochozoa</taxon>
        <taxon>Mollusca</taxon>
        <taxon>Gastropoda</taxon>
        <taxon>Heterobranchia</taxon>
        <taxon>Euthyneura</taxon>
        <taxon>Panpulmonata</taxon>
        <taxon>Eupulmonata</taxon>
        <taxon>Stylommatophora</taxon>
        <taxon>Helicina</taxon>
        <taxon>Arionoidea</taxon>
        <taxon>Arionidae</taxon>
        <taxon>Arion</taxon>
    </lineage>
</organism>
<sequence>MNAGVFIALLMDFCVEVYFPYQLYDDYHHSTPNMPIDAQISTSRNPTVLHHSGIKQSYHQNSAVFSSRYVIKQSYHQNSVVC</sequence>